<reference evidence="2 3" key="1">
    <citation type="submission" date="2018-06" db="EMBL/GenBank/DDBJ databases">
        <title>Genome Sequence of the Brown Rot Fungal Pathogen Monilinia fructigena.</title>
        <authorList>
            <person name="Landi L."/>
            <person name="De Miccolis Angelini R.M."/>
            <person name="Pollastro S."/>
            <person name="Abate D."/>
            <person name="Faretra F."/>
            <person name="Romanazzi G."/>
        </authorList>
    </citation>
    <scope>NUCLEOTIDE SEQUENCE [LARGE SCALE GENOMIC DNA]</scope>
    <source>
        <strain evidence="2 3">Mfrg269</strain>
    </source>
</reference>
<feature type="region of interest" description="Disordered" evidence="1">
    <location>
        <begin position="135"/>
        <end position="250"/>
    </location>
</feature>
<feature type="compositionally biased region" description="Basic and acidic residues" evidence="1">
    <location>
        <begin position="204"/>
        <end position="222"/>
    </location>
</feature>
<organism evidence="2 3">
    <name type="scientific">Monilinia fructigena</name>
    <dbReference type="NCBI Taxonomy" id="38457"/>
    <lineage>
        <taxon>Eukaryota</taxon>
        <taxon>Fungi</taxon>
        <taxon>Dikarya</taxon>
        <taxon>Ascomycota</taxon>
        <taxon>Pezizomycotina</taxon>
        <taxon>Leotiomycetes</taxon>
        <taxon>Helotiales</taxon>
        <taxon>Sclerotiniaceae</taxon>
        <taxon>Monilinia</taxon>
    </lineage>
</organism>
<dbReference type="OrthoDB" id="5412288at2759"/>
<dbReference type="EMBL" id="QKRW01000001">
    <property type="protein sequence ID" value="RAL68325.1"/>
    <property type="molecule type" value="Genomic_DNA"/>
</dbReference>
<comment type="caution">
    <text evidence="2">The sequence shown here is derived from an EMBL/GenBank/DDBJ whole genome shotgun (WGS) entry which is preliminary data.</text>
</comment>
<gene>
    <name evidence="2" type="ORF">DID88_007055</name>
</gene>
<evidence type="ECO:0008006" key="4">
    <source>
        <dbReference type="Google" id="ProtNLM"/>
    </source>
</evidence>
<name>A0A395J749_9HELO</name>
<feature type="compositionally biased region" description="Basic and acidic residues" evidence="1">
    <location>
        <begin position="229"/>
        <end position="239"/>
    </location>
</feature>
<proteinExistence type="predicted"/>
<sequence length="250" mass="27664">MLGLRDWSEVLGSAALVGFSPEVIARAAQRCANLFGEHMTMRTMVEGPVIGGKEDTIAEYYPGMIPDLGESDDSVSSFVENEKESSNSTSDPENVENEETLPMKHKIYYCSVGECHGNKVGFRTTARLLRHAQVDHNLSKSKPKALQIDSDEEMDGAVHNDRFLKPVTGKRGWRGTDKEKRKRRKSKVDRKEGSVLSDEGPGDENEHVDSYSESNSDSRLESESESELESEKQDGDNHEVGSNGRNGSVV</sequence>
<keyword evidence="3" id="KW-1185">Reference proteome</keyword>
<evidence type="ECO:0000313" key="3">
    <source>
        <dbReference type="Proteomes" id="UP000249056"/>
    </source>
</evidence>
<protein>
    <recommendedName>
        <fullName evidence="4">Rrn9 domain-containing protein</fullName>
    </recommendedName>
</protein>
<evidence type="ECO:0000313" key="2">
    <source>
        <dbReference type="EMBL" id="RAL68325.1"/>
    </source>
</evidence>
<evidence type="ECO:0000256" key="1">
    <source>
        <dbReference type="SAM" id="MobiDB-lite"/>
    </source>
</evidence>
<accession>A0A395J749</accession>
<feature type="region of interest" description="Disordered" evidence="1">
    <location>
        <begin position="71"/>
        <end position="97"/>
    </location>
</feature>
<dbReference type="AlphaFoldDB" id="A0A395J749"/>
<dbReference type="Proteomes" id="UP000249056">
    <property type="component" value="Unassembled WGS sequence"/>
</dbReference>